<accession>A0ABT6JI87</accession>
<feature type="region of interest" description="Disordered" evidence="1">
    <location>
        <begin position="182"/>
        <end position="224"/>
    </location>
</feature>
<comment type="caution">
    <text evidence="2">The sequence shown here is derived from an EMBL/GenBank/DDBJ whole genome shotgun (WGS) entry which is preliminary data.</text>
</comment>
<dbReference type="RefSeq" id="WP_280601015.1">
    <property type="nucleotide sequence ID" value="NZ_JARXRN010000021.1"/>
</dbReference>
<dbReference type="EMBL" id="JARXRN010000021">
    <property type="protein sequence ID" value="MDH5830377.1"/>
    <property type="molecule type" value="Genomic_DNA"/>
</dbReference>
<evidence type="ECO:0000256" key="1">
    <source>
        <dbReference type="SAM" id="MobiDB-lite"/>
    </source>
</evidence>
<proteinExistence type="predicted"/>
<dbReference type="Proteomes" id="UP001156831">
    <property type="component" value="Unassembled WGS sequence"/>
</dbReference>
<sequence length="224" mass="23094">MSSAATARLPTPGQLARLGTVLCLYPAGAGGELGGWSRAVRAEAAVPLHSDGPEDCIAFRDTGGECCWKLCLLPDSDFLAWERLVARLPVRAEAGTGPAPGIGERLLQRLVGRRRSGHWQASVLRVRALAVPGASSPGALAAVLAPVSPAGAAAARAIARRADADASALVDDCCCLRAARASTGGRGRPDAAAAIELRPPAAPRSEALRPDPSRFDTSRSRTHA</sequence>
<protein>
    <submittedName>
        <fullName evidence="2">Hemin transport protein</fullName>
    </submittedName>
</protein>
<gene>
    <name evidence="2" type="ORF">QFW80_07585</name>
</gene>
<keyword evidence="3" id="KW-1185">Reference proteome</keyword>
<reference evidence="2 3" key="1">
    <citation type="submission" date="2023-04" db="EMBL/GenBank/DDBJ databases">
        <title>Luteimonas sp. M1R5S18.</title>
        <authorList>
            <person name="Sun J.-Q."/>
        </authorList>
    </citation>
    <scope>NUCLEOTIDE SEQUENCE [LARGE SCALE GENOMIC DNA]</scope>
    <source>
        <strain evidence="2 3">M1R5S18</strain>
    </source>
</reference>
<evidence type="ECO:0000313" key="2">
    <source>
        <dbReference type="EMBL" id="MDH5830377.1"/>
    </source>
</evidence>
<evidence type="ECO:0000313" key="3">
    <source>
        <dbReference type="Proteomes" id="UP001156831"/>
    </source>
</evidence>
<name>A0ABT6JI87_9GAMM</name>
<dbReference type="SUPFAM" id="SSF144064">
    <property type="entry name" value="Heme iron utilization protein-like"/>
    <property type="match status" value="1"/>
</dbReference>
<feature type="compositionally biased region" description="Basic and acidic residues" evidence="1">
    <location>
        <begin position="206"/>
        <end position="224"/>
    </location>
</feature>
<organism evidence="2 3">
    <name type="scientific">Luteimonas rhizosphaericola</name>
    <dbReference type="NCBI Taxonomy" id="3042024"/>
    <lineage>
        <taxon>Bacteria</taxon>
        <taxon>Pseudomonadati</taxon>
        <taxon>Pseudomonadota</taxon>
        <taxon>Gammaproteobacteria</taxon>
        <taxon>Lysobacterales</taxon>
        <taxon>Lysobacteraceae</taxon>
        <taxon>Luteimonas</taxon>
    </lineage>
</organism>